<protein>
    <submittedName>
        <fullName evidence="7">YbhN family protein</fullName>
    </submittedName>
</protein>
<comment type="caution">
    <text evidence="7">The sequence shown here is derived from an EMBL/GenBank/DDBJ whole genome shotgun (WGS) entry which is preliminary data.</text>
</comment>
<dbReference type="Pfam" id="PF03706">
    <property type="entry name" value="LPG_synthase_TM"/>
    <property type="match status" value="1"/>
</dbReference>
<comment type="subcellular location">
    <subcellularLocation>
        <location evidence="1">Cell membrane</location>
        <topology evidence="1">Multi-pass membrane protein</topology>
    </subcellularLocation>
</comment>
<feature type="transmembrane region" description="Helical" evidence="6">
    <location>
        <begin position="161"/>
        <end position="180"/>
    </location>
</feature>
<accession>A0ABU7YWS7</accession>
<feature type="transmembrane region" description="Helical" evidence="6">
    <location>
        <begin position="201"/>
        <end position="224"/>
    </location>
</feature>
<evidence type="ECO:0000256" key="1">
    <source>
        <dbReference type="ARBA" id="ARBA00004651"/>
    </source>
</evidence>
<evidence type="ECO:0000256" key="3">
    <source>
        <dbReference type="ARBA" id="ARBA00022692"/>
    </source>
</evidence>
<feature type="transmembrane region" description="Helical" evidence="6">
    <location>
        <begin position="12"/>
        <end position="30"/>
    </location>
</feature>
<dbReference type="Proteomes" id="UP001355056">
    <property type="component" value="Unassembled WGS sequence"/>
</dbReference>
<name>A0ABU7YWS7_9GAMM</name>
<sequence length="322" mass="34823">MKWRARLPWLRRALVAGFLLVAAFLLWRYARMVDWHEVVAAIAGYPASRLALAAAASLLAYSCYCSFDVLARAYTGHALRLRRVLAIAFVCYAFNLNLGAVVGGIGFRYRLYSHAGLRLSTISRVVAFTIASNWSGFLLLGGLSLAFAPVALPAQWPVAPWVLPVAGSVMLAALATWLGLCAFSPRRSWSPRGHRIELPSLAIALSQLVLACASWLAIATILYLLLLADVAFVTVAGILLLSVLANLVIRVPANLGVMEAVFVALLGAQLGTAQVLAAVLTWRALFHIGPLLLAAMLYLFLEAHAGRKPAARRNEAQRSDHD</sequence>
<keyword evidence="8" id="KW-1185">Reference proteome</keyword>
<evidence type="ECO:0000256" key="5">
    <source>
        <dbReference type="ARBA" id="ARBA00023136"/>
    </source>
</evidence>
<dbReference type="EMBL" id="JAXGFP010000002">
    <property type="protein sequence ID" value="MEG3183389.1"/>
    <property type="molecule type" value="Genomic_DNA"/>
</dbReference>
<keyword evidence="2" id="KW-1003">Cell membrane</keyword>
<dbReference type="RefSeq" id="WP_332615313.1">
    <property type="nucleotide sequence ID" value="NZ_JAXGFP010000002.1"/>
</dbReference>
<proteinExistence type="predicted"/>
<feature type="transmembrane region" description="Helical" evidence="6">
    <location>
        <begin position="83"/>
        <end position="105"/>
    </location>
</feature>
<dbReference type="InterPro" id="IPR022791">
    <property type="entry name" value="L-PG_synthase/AglD"/>
</dbReference>
<organism evidence="7 8">
    <name type="scientific">Novilysobacter erysipheiresistens</name>
    <dbReference type="NCBI Taxonomy" id="1749332"/>
    <lineage>
        <taxon>Bacteria</taxon>
        <taxon>Pseudomonadati</taxon>
        <taxon>Pseudomonadota</taxon>
        <taxon>Gammaproteobacteria</taxon>
        <taxon>Lysobacterales</taxon>
        <taxon>Lysobacteraceae</taxon>
        <taxon>Novilysobacter</taxon>
    </lineage>
</organism>
<reference evidence="7 8" key="1">
    <citation type="journal article" date="2016" name="Int. J. Syst. Evol. Microbiol.">
        <title>Lysobacter erysipheiresistens sp. nov., an antagonist of powdery mildew, isolated from tobacco-cultivated soil.</title>
        <authorList>
            <person name="Xie B."/>
            <person name="Li T."/>
            <person name="Lin X."/>
            <person name="Wang C.J."/>
            <person name="Chen Y.J."/>
            <person name="Liu W.J."/>
            <person name="Zhao Z.W."/>
        </authorList>
    </citation>
    <scope>NUCLEOTIDE SEQUENCE [LARGE SCALE GENOMIC DNA]</scope>
    <source>
        <strain evidence="7 8">RS-LYSO-3</strain>
    </source>
</reference>
<evidence type="ECO:0000313" key="8">
    <source>
        <dbReference type="Proteomes" id="UP001355056"/>
    </source>
</evidence>
<feature type="transmembrane region" description="Helical" evidence="6">
    <location>
        <begin position="230"/>
        <end position="249"/>
    </location>
</feature>
<keyword evidence="5 6" id="KW-0472">Membrane</keyword>
<gene>
    <name evidence="7" type="ORF">SNE34_05140</name>
</gene>
<evidence type="ECO:0000256" key="2">
    <source>
        <dbReference type="ARBA" id="ARBA00022475"/>
    </source>
</evidence>
<feature type="transmembrane region" description="Helical" evidence="6">
    <location>
        <begin position="285"/>
        <end position="303"/>
    </location>
</feature>
<feature type="transmembrane region" description="Helical" evidence="6">
    <location>
        <begin position="261"/>
        <end position="279"/>
    </location>
</feature>
<evidence type="ECO:0000256" key="4">
    <source>
        <dbReference type="ARBA" id="ARBA00022989"/>
    </source>
</evidence>
<evidence type="ECO:0000313" key="7">
    <source>
        <dbReference type="EMBL" id="MEG3183389.1"/>
    </source>
</evidence>
<evidence type="ECO:0000256" key="6">
    <source>
        <dbReference type="SAM" id="Phobius"/>
    </source>
</evidence>
<feature type="transmembrane region" description="Helical" evidence="6">
    <location>
        <begin position="137"/>
        <end position="155"/>
    </location>
</feature>
<keyword evidence="3 6" id="KW-0812">Transmembrane</keyword>
<keyword evidence="4 6" id="KW-1133">Transmembrane helix</keyword>